<protein>
    <recommendedName>
        <fullName evidence="1">Trypsin-co-occurring domain-containing protein</fullName>
    </recommendedName>
</protein>
<dbReference type="EMBL" id="BLAY01000137">
    <property type="protein sequence ID" value="GET41841.1"/>
    <property type="molecule type" value="Genomic_DNA"/>
</dbReference>
<dbReference type="NCBIfam" id="NF041216">
    <property type="entry name" value="CU044_2847_fam"/>
    <property type="match status" value="1"/>
</dbReference>
<evidence type="ECO:0000313" key="3">
    <source>
        <dbReference type="Proteomes" id="UP001050975"/>
    </source>
</evidence>
<sequence length="121" mass="13156">MTQLTPIELEDGTVIYVEATEDVNAVPIDTSEERGRVRKGGNAQTIKSFEAIKGTITAYTNYTLNAFKEIANANVDKVPLEFGIKIGGETGIPYVTKGTAESNLKITVECSFPKKPENENT</sequence>
<feature type="domain" description="Trypsin-co-occurring" evidence="1">
    <location>
        <begin position="7"/>
        <end position="111"/>
    </location>
</feature>
<accession>A0AAV3XJR0</accession>
<proteinExistence type="predicted"/>
<comment type="caution">
    <text evidence="2">The sequence shown here is derived from an EMBL/GenBank/DDBJ whole genome shotgun (WGS) entry which is preliminary data.</text>
</comment>
<organism evidence="2 3">
    <name type="scientific">Microseira wollei NIES-4236</name>
    <dbReference type="NCBI Taxonomy" id="2530354"/>
    <lineage>
        <taxon>Bacteria</taxon>
        <taxon>Bacillati</taxon>
        <taxon>Cyanobacteriota</taxon>
        <taxon>Cyanophyceae</taxon>
        <taxon>Oscillatoriophycideae</taxon>
        <taxon>Aerosakkonematales</taxon>
        <taxon>Aerosakkonemataceae</taxon>
        <taxon>Microseira</taxon>
    </lineage>
</organism>
<gene>
    <name evidence="2" type="ORF">MiSe_66550</name>
</gene>
<keyword evidence="3" id="KW-1185">Reference proteome</keyword>
<evidence type="ECO:0000313" key="2">
    <source>
        <dbReference type="EMBL" id="GET41841.1"/>
    </source>
</evidence>
<evidence type="ECO:0000259" key="1">
    <source>
        <dbReference type="Pfam" id="PF19493"/>
    </source>
</evidence>
<dbReference type="AlphaFoldDB" id="A0AAV3XJR0"/>
<dbReference type="Pfam" id="PF19493">
    <property type="entry name" value="Trypco1"/>
    <property type="match status" value="1"/>
</dbReference>
<dbReference type="Proteomes" id="UP001050975">
    <property type="component" value="Unassembled WGS sequence"/>
</dbReference>
<name>A0AAV3XJR0_9CYAN</name>
<dbReference type="RefSeq" id="WP_226588504.1">
    <property type="nucleotide sequence ID" value="NZ_BLAY01000137.1"/>
</dbReference>
<reference evidence="2" key="1">
    <citation type="submission" date="2019-10" db="EMBL/GenBank/DDBJ databases">
        <title>Draft genome sequece of Microseira wollei NIES-4236.</title>
        <authorList>
            <person name="Yamaguchi H."/>
            <person name="Suzuki S."/>
            <person name="Kawachi M."/>
        </authorList>
    </citation>
    <scope>NUCLEOTIDE SEQUENCE</scope>
    <source>
        <strain evidence="2">NIES-4236</strain>
    </source>
</reference>
<dbReference type="InterPro" id="IPR045794">
    <property type="entry name" value="Trypco1"/>
</dbReference>